<evidence type="ECO:0000259" key="1">
    <source>
        <dbReference type="Pfam" id="PF03184"/>
    </source>
</evidence>
<dbReference type="Pfam" id="PF03184">
    <property type="entry name" value="DDE_1"/>
    <property type="match status" value="1"/>
</dbReference>
<protein>
    <recommendedName>
        <fullName evidence="1">DDE-1 domain-containing protein</fullName>
    </recommendedName>
</protein>
<dbReference type="InterPro" id="IPR004875">
    <property type="entry name" value="DDE_SF_endonuclease_dom"/>
</dbReference>
<name>A0ABQ8T1K6_PERAM</name>
<feature type="domain" description="DDE-1" evidence="1">
    <location>
        <begin position="107"/>
        <end position="267"/>
    </location>
</feature>
<organism evidence="2 3">
    <name type="scientific">Periplaneta americana</name>
    <name type="common">American cockroach</name>
    <name type="synonym">Blatta americana</name>
    <dbReference type="NCBI Taxonomy" id="6978"/>
    <lineage>
        <taxon>Eukaryota</taxon>
        <taxon>Metazoa</taxon>
        <taxon>Ecdysozoa</taxon>
        <taxon>Arthropoda</taxon>
        <taxon>Hexapoda</taxon>
        <taxon>Insecta</taxon>
        <taxon>Pterygota</taxon>
        <taxon>Neoptera</taxon>
        <taxon>Polyneoptera</taxon>
        <taxon>Dictyoptera</taxon>
        <taxon>Blattodea</taxon>
        <taxon>Blattoidea</taxon>
        <taxon>Blattidae</taxon>
        <taxon>Blattinae</taxon>
        <taxon>Periplaneta</taxon>
    </lineage>
</organism>
<proteinExistence type="predicted"/>
<sequence>MFSVFTLLQQAVIYASPGWAIRFCKRHPELLQQSPVLDTALPTPLLRKVETFRSEVQRTVRDGKLALSHVGNMDELYLNFSALVSGSTTNSKRQLLVRRSEMENCHATIVLACLADGNILPPAVITKLGGVEEEAQLADNSVVVLQQEEGLMDSACMCQWLQYVWFKHVPEPNLLLLDCHQPHTGDTVGAEFSSHQSTRLIIPGGCTSKLQPLEVSLKSMFHTSIQKQWSLFNSRSTGAWDGTANKLQLPGRKEIVDWVTVAYQHLQTAEQNWVVFASSDCIPHRKSNQKVRRPSVFEDSSQAETSQQVLFVFIYRQETVRRSFLVTGLTVATNKSEDHFIENLSMIPSHKSRTLKLRFVYDDHRRAHIIGDCRLELLAVKMNAHGFFTAMIANVDRWTRRRSLEIASEANSGRTSPH</sequence>
<dbReference type="Proteomes" id="UP001148838">
    <property type="component" value="Unassembled WGS sequence"/>
</dbReference>
<dbReference type="EMBL" id="JAJSOF020000017">
    <property type="protein sequence ID" value="KAJ4439802.1"/>
    <property type="molecule type" value="Genomic_DNA"/>
</dbReference>
<keyword evidence="3" id="KW-1185">Reference proteome</keyword>
<reference evidence="2 3" key="1">
    <citation type="journal article" date="2022" name="Allergy">
        <title>Genome assembly and annotation of Periplaneta americana reveal a comprehensive cockroach allergen profile.</title>
        <authorList>
            <person name="Wang L."/>
            <person name="Xiong Q."/>
            <person name="Saelim N."/>
            <person name="Wang L."/>
            <person name="Nong W."/>
            <person name="Wan A.T."/>
            <person name="Shi M."/>
            <person name="Liu X."/>
            <person name="Cao Q."/>
            <person name="Hui J.H.L."/>
            <person name="Sookrung N."/>
            <person name="Leung T.F."/>
            <person name="Tungtrongchitr A."/>
            <person name="Tsui S.K.W."/>
        </authorList>
    </citation>
    <scope>NUCLEOTIDE SEQUENCE [LARGE SCALE GENOMIC DNA]</scope>
    <source>
        <strain evidence="2">PWHHKU_190912</strain>
    </source>
</reference>
<accession>A0ABQ8T1K6</accession>
<evidence type="ECO:0000313" key="2">
    <source>
        <dbReference type="EMBL" id="KAJ4439802.1"/>
    </source>
</evidence>
<gene>
    <name evidence="2" type="ORF">ANN_07930</name>
</gene>
<comment type="caution">
    <text evidence="2">The sequence shown here is derived from an EMBL/GenBank/DDBJ whole genome shotgun (WGS) entry which is preliminary data.</text>
</comment>
<evidence type="ECO:0000313" key="3">
    <source>
        <dbReference type="Proteomes" id="UP001148838"/>
    </source>
</evidence>